<protein>
    <recommendedName>
        <fullName evidence="3">Encoded protein</fullName>
    </recommendedName>
</protein>
<dbReference type="Proteomes" id="UP000815325">
    <property type="component" value="Unassembled WGS sequence"/>
</dbReference>
<accession>A0ABQ7G037</accession>
<sequence>MATRINNHGSIPRTPTKHTCLAGVCALRILCTSTAARTCTDLLVRTSCTCTECMRIAHMAQIVHMAPSAMCTRCAHALCACKVWQRLIIVSPQGASSSPKATRASKKGGHVWQLTRCFPPPWPTHTALHALSCSHRVSLFLYFSPCATWRGWLRLWAWTKATGMAENFAACPCSTTVMPLTNWQHTARIHSTMLITVPWPQAHSRPSSTAQLQLLRLRHSHTQGHHF</sequence>
<organism evidence="1 2">
    <name type="scientific">Dunaliella salina</name>
    <name type="common">Green alga</name>
    <name type="synonym">Protococcus salinus</name>
    <dbReference type="NCBI Taxonomy" id="3046"/>
    <lineage>
        <taxon>Eukaryota</taxon>
        <taxon>Viridiplantae</taxon>
        <taxon>Chlorophyta</taxon>
        <taxon>core chlorophytes</taxon>
        <taxon>Chlorophyceae</taxon>
        <taxon>CS clade</taxon>
        <taxon>Chlamydomonadales</taxon>
        <taxon>Dunaliellaceae</taxon>
        <taxon>Dunaliella</taxon>
    </lineage>
</organism>
<evidence type="ECO:0000313" key="1">
    <source>
        <dbReference type="EMBL" id="KAF5827967.1"/>
    </source>
</evidence>
<dbReference type="EMBL" id="MU070388">
    <property type="protein sequence ID" value="KAF5827967.1"/>
    <property type="molecule type" value="Genomic_DNA"/>
</dbReference>
<evidence type="ECO:0008006" key="3">
    <source>
        <dbReference type="Google" id="ProtNLM"/>
    </source>
</evidence>
<evidence type="ECO:0000313" key="2">
    <source>
        <dbReference type="Proteomes" id="UP000815325"/>
    </source>
</evidence>
<comment type="caution">
    <text evidence="1">The sequence shown here is derived from an EMBL/GenBank/DDBJ whole genome shotgun (WGS) entry which is preliminary data.</text>
</comment>
<keyword evidence="2" id="KW-1185">Reference proteome</keyword>
<name>A0ABQ7G037_DUNSA</name>
<proteinExistence type="predicted"/>
<gene>
    <name evidence="1" type="ORF">DUNSADRAFT_18443</name>
</gene>
<reference evidence="1" key="1">
    <citation type="submission" date="2017-08" db="EMBL/GenBank/DDBJ databases">
        <authorList>
            <person name="Polle J.E."/>
            <person name="Barry K."/>
            <person name="Cushman J."/>
            <person name="Schmutz J."/>
            <person name="Tran D."/>
            <person name="Hathwaick L.T."/>
            <person name="Yim W.C."/>
            <person name="Jenkins J."/>
            <person name="Mckie-Krisberg Z.M."/>
            <person name="Prochnik S."/>
            <person name="Lindquist E."/>
            <person name="Dockter R.B."/>
            <person name="Adam C."/>
            <person name="Molina H."/>
            <person name="Bunkerborg J."/>
            <person name="Jin E."/>
            <person name="Buchheim M."/>
            <person name="Magnuson J."/>
        </authorList>
    </citation>
    <scope>NUCLEOTIDE SEQUENCE</scope>
    <source>
        <strain evidence="1">CCAP 19/18</strain>
    </source>
</reference>